<accession>A0ABN2VAL8</accession>
<organism evidence="5 6">
    <name type="scientific">Catenulispora yoronensis</name>
    <dbReference type="NCBI Taxonomy" id="450799"/>
    <lineage>
        <taxon>Bacteria</taxon>
        <taxon>Bacillati</taxon>
        <taxon>Actinomycetota</taxon>
        <taxon>Actinomycetes</taxon>
        <taxon>Catenulisporales</taxon>
        <taxon>Catenulisporaceae</taxon>
        <taxon>Catenulispora</taxon>
    </lineage>
</organism>
<evidence type="ECO:0000256" key="1">
    <source>
        <dbReference type="ARBA" id="ARBA00004255"/>
    </source>
</evidence>
<dbReference type="EMBL" id="BAAAQN010000068">
    <property type="protein sequence ID" value="GAA2057545.1"/>
    <property type="molecule type" value="Genomic_DNA"/>
</dbReference>
<evidence type="ECO:0000256" key="2">
    <source>
        <dbReference type="ARBA" id="ARBA00023034"/>
    </source>
</evidence>
<keyword evidence="3" id="KW-0446">Lipid-binding</keyword>
<keyword evidence="2" id="KW-0333">Golgi apparatus</keyword>
<keyword evidence="6" id="KW-1185">Reference proteome</keyword>
<evidence type="ECO:0000256" key="3">
    <source>
        <dbReference type="ARBA" id="ARBA00023121"/>
    </source>
</evidence>
<evidence type="ECO:0000256" key="4">
    <source>
        <dbReference type="ARBA" id="ARBA00023136"/>
    </source>
</evidence>
<sequence>MRGGTLTIRMRDGSGRGYRQSVLTQGEQLILIALDADKGVIRNSRILQYGLNAAVLSELLRQGLITLRQLDGRWGVTPVLNGEPPTGNPVLEAVWRRVERVTEEGERPHPALCVKQWLDPTMHFYLKALKERGTIDWEKPKQPAARYGRFELLDPEAAAAARARVDRVRTGAKADPPDRDLAAIAACLGLGDVLYPGLRGRKKRAALTAAVDSERFARILARALPREQGLKLAFESSRDLDMAQAASYSDDTP</sequence>
<proteinExistence type="predicted"/>
<dbReference type="Proteomes" id="UP001500751">
    <property type="component" value="Unassembled WGS sequence"/>
</dbReference>
<dbReference type="InterPro" id="IPR038261">
    <property type="entry name" value="GPP34-like_sf"/>
</dbReference>
<evidence type="ECO:0000313" key="5">
    <source>
        <dbReference type="EMBL" id="GAA2057545.1"/>
    </source>
</evidence>
<evidence type="ECO:0008006" key="7">
    <source>
        <dbReference type="Google" id="ProtNLM"/>
    </source>
</evidence>
<comment type="caution">
    <text evidence="5">The sequence shown here is derived from an EMBL/GenBank/DDBJ whole genome shotgun (WGS) entry which is preliminary data.</text>
</comment>
<gene>
    <name evidence="5" type="ORF">GCM10009839_78740</name>
</gene>
<protein>
    <recommendedName>
        <fullName evidence="7">GPP34 family phosphoprotein</fullName>
    </recommendedName>
</protein>
<name>A0ABN2VAL8_9ACTN</name>
<evidence type="ECO:0000313" key="6">
    <source>
        <dbReference type="Proteomes" id="UP001500751"/>
    </source>
</evidence>
<dbReference type="Pfam" id="PF05719">
    <property type="entry name" value="GPP34"/>
    <property type="match status" value="1"/>
</dbReference>
<reference evidence="5 6" key="1">
    <citation type="journal article" date="2019" name="Int. J. Syst. Evol. Microbiol.">
        <title>The Global Catalogue of Microorganisms (GCM) 10K type strain sequencing project: providing services to taxonomists for standard genome sequencing and annotation.</title>
        <authorList>
            <consortium name="The Broad Institute Genomics Platform"/>
            <consortium name="The Broad Institute Genome Sequencing Center for Infectious Disease"/>
            <person name="Wu L."/>
            <person name="Ma J."/>
        </authorList>
    </citation>
    <scope>NUCLEOTIDE SEQUENCE [LARGE SCALE GENOMIC DNA]</scope>
    <source>
        <strain evidence="5 6">JCM 16014</strain>
    </source>
</reference>
<dbReference type="Gene3D" id="1.10.3630.10">
    <property type="entry name" value="yeast vps74-n-term truncation variant domain like"/>
    <property type="match status" value="1"/>
</dbReference>
<dbReference type="InterPro" id="IPR008628">
    <property type="entry name" value="GPP34-like"/>
</dbReference>
<keyword evidence="4" id="KW-0472">Membrane</keyword>
<comment type="subcellular location">
    <subcellularLocation>
        <location evidence="1">Golgi apparatus membrane</location>
        <topology evidence="1">Peripheral membrane protein</topology>
        <orientation evidence="1">Cytoplasmic side</orientation>
    </subcellularLocation>
</comment>